<dbReference type="GO" id="GO:0000977">
    <property type="term" value="F:RNA polymerase II transcription regulatory region sequence-specific DNA binding"/>
    <property type="evidence" value="ECO:0007669"/>
    <property type="project" value="TreeGrafter"/>
</dbReference>
<evidence type="ECO:0000256" key="9">
    <source>
        <dbReference type="PROSITE-ProRule" id="PRU00042"/>
    </source>
</evidence>
<keyword evidence="6 10" id="KW-0238">DNA-binding</keyword>
<dbReference type="Gene3D" id="1.10.10.60">
    <property type="entry name" value="Homeodomain-like"/>
    <property type="match status" value="1"/>
</dbReference>
<name>A0A5N5TPH0_9CRUS</name>
<evidence type="ECO:0000256" key="6">
    <source>
        <dbReference type="ARBA" id="ARBA00023125"/>
    </source>
</evidence>
<comment type="subcellular location">
    <subcellularLocation>
        <location evidence="1 10 11">Nucleus</location>
    </subcellularLocation>
</comment>
<dbReference type="Gene3D" id="3.30.160.60">
    <property type="entry name" value="Classic Zinc Finger"/>
    <property type="match status" value="1"/>
</dbReference>
<keyword evidence="3" id="KW-0677">Repeat</keyword>
<evidence type="ECO:0000256" key="10">
    <source>
        <dbReference type="PROSITE-ProRule" id="PRU00108"/>
    </source>
</evidence>
<evidence type="ECO:0000313" key="16">
    <source>
        <dbReference type="Proteomes" id="UP000326759"/>
    </source>
</evidence>
<comment type="caution">
    <text evidence="15">The sequence shown here is derived from an EMBL/GenBank/DDBJ whole genome shotgun (WGS) entry which is preliminary data.</text>
</comment>
<evidence type="ECO:0000313" key="15">
    <source>
        <dbReference type="EMBL" id="KAB7508046.1"/>
    </source>
</evidence>
<keyword evidence="5" id="KW-0862">Zinc</keyword>
<feature type="compositionally biased region" description="Polar residues" evidence="12">
    <location>
        <begin position="272"/>
        <end position="287"/>
    </location>
</feature>
<dbReference type="OrthoDB" id="8856548at2759"/>
<dbReference type="InterPro" id="IPR036236">
    <property type="entry name" value="Znf_C2H2_sf"/>
</dbReference>
<dbReference type="InterPro" id="IPR001356">
    <property type="entry name" value="HD"/>
</dbReference>
<dbReference type="SUPFAM" id="SSF46689">
    <property type="entry name" value="Homeodomain-like"/>
    <property type="match status" value="1"/>
</dbReference>
<evidence type="ECO:0000256" key="1">
    <source>
        <dbReference type="ARBA" id="ARBA00004123"/>
    </source>
</evidence>
<dbReference type="PROSITE" id="PS00028">
    <property type="entry name" value="ZINC_FINGER_C2H2_1"/>
    <property type="match status" value="4"/>
</dbReference>
<feature type="domain" description="C2H2-type" evidence="14">
    <location>
        <begin position="1060"/>
        <end position="1082"/>
    </location>
</feature>
<proteinExistence type="predicted"/>
<keyword evidence="2" id="KW-0479">Metal-binding</keyword>
<dbReference type="PANTHER" id="PTHR24381:SF393">
    <property type="entry name" value="CHROMATIN-LINKED ADAPTOR FOR MSL PROTEINS, ISOFORM B"/>
    <property type="match status" value="1"/>
</dbReference>
<dbReference type="SUPFAM" id="SSF57667">
    <property type="entry name" value="beta-beta-alpha zinc fingers"/>
    <property type="match status" value="1"/>
</dbReference>
<evidence type="ECO:0000259" key="13">
    <source>
        <dbReference type="PROSITE" id="PS50071"/>
    </source>
</evidence>
<dbReference type="SMART" id="SM00389">
    <property type="entry name" value="HOX"/>
    <property type="match status" value="1"/>
</dbReference>
<dbReference type="InterPro" id="IPR009057">
    <property type="entry name" value="Homeodomain-like_sf"/>
</dbReference>
<feature type="domain" description="C2H2-type" evidence="14">
    <location>
        <begin position="1596"/>
        <end position="1619"/>
    </location>
</feature>
<sequence>MSLEHQLPDEVPNELLEPMEPFYDVDEKEAEDINSCLNFLSILDDDDSTDSCNFTLFRKKDDKHKEIENNDKTCESVENKNNCNNNNNNNVSEASSSGEMVSANICANSVKPSASSAAFVNRNKSTILFPASKSDSSYIKGKNNIILKIPSVTLKSPPGQKNLLQSDKSNQSQNINCTEFKILKKIKLKNTSKAEVKPRNLPKSLKEIIESTKEGEIICRNQIILPSVSASRKPINPVKQSCTAKVLPTSASPNKYCAVENSKMICNERNSRVNSESQSPNTVSKILSDNDKTKTENGLISKYFDTASPNKDSKNSVMIPVFEAVNISKNSVEVPQAELENPVNIPKSSLEIPHSDFENSMNLSKKFESISTQPELETSLNIPEPSIEIPQLDDDETVSADENLDEDPQPIFDNTLNIPCQEFEQPAIIQENSVEIPDADLDNIVNLQENLISLSPPEFEGIVNTQKDNVSVPSYEPDKEINGTETLIQVPSSTSTTISFFNSFSSIEITKSSPQEKQKDTQELVNNNVKATKRRRNKKSEKTVSDKNRKTAEPKNKKTNKKTKKSKTVSKEMYKPLERMGLPTFLNYNNSVGKKESNEIKDPEASTQELLRIGTKELDFDKIGVSLDETSLTSSLNSDHTSDSLIILRDNYPDPNNKSGSSNMIDKLHNYCHSSRTVTNEQCLNSSNRLESKLACESISSGIVNDYSQNENVDQLFIQPLDNSQFSEDILFDNETLNVMNEPEIPSLNFNEISKTLVSNQEFNGEANSESEELGTCETSSTSKSEEKGESENKASFCYSFNKFSPLSFTIQNVLENMFKYETFPSSANMARLAKVLGIQWRDIRNWFVARRTLNKKNGIFLRNKSLTSCPWCPNATDIGNNKAIVHLLSKDHLYNMVPTIEKHDDIFSQVHHELCRNEEQTEILTGSEINKDETKEHNANKILIENKIKEKFVGKIIPTKTLKINEKHKDGRIDHMNINNEIRPLSMKDKANSKLPSKSPSLFENKTKIPDKSLGYFKAKDTSTLPVKGRESIIDRETLKADENIDLKDHYDSNFVIGYRCPDCMKIFSTEWLLIKHSLLHKKFICSECNEVFPKEEELKYHFKEHLIDSMDDDLYRYYVCFKCYNLNCICPQEMYRIPYFGGKHYIRPQKARRSKPFRSVPYSGVNEHLKVTLHDFWNKYKKKENSISSANESSKQCLNQDKCHTKSDSKNKKNISRPVYSAPTYTNITTFNCYLCESFFFTYDELEEHLTVHKIQANNKRRKKYQDENIKKKKIEDSRQSEPKSVCYYCNKSFQKHNILVKHLKFFCKSLPFVLKSKLKNGIHIEKVGRSNKFKLKNEQTLIENNSSSKPSATIKCKLCKEQFPSNQLNYHKSICIGHSNEKVSGLQTTNSVTNDEYLESNENDLYLCKFCNIPLESAKLIMLHIERSCSQAPSEVVSEVKGMDIEGDYTKYYNLIKRSDFHKILPIDKIERMLDVTSFLIDKKHKQRIKCKFCEKCPFKYWLKLHLTKHCKYVPKELHYVINRNSSRIFSSSKFNENKSPIDTNKLPDSTSKVNGNFNVDLTKKSVVENCKNKLQSITSETSDKTPSSSLFYDCHLCEEKFKISKDFITHMQNFHCMNISEKSCYKWLTKVDKICRDSNLEKIPTDNLFDQQQEDNLIAYDSISSEIIEEPVTENDLDKEVTIASVADDPSKEATIISLADETTNVSSIAQAVTPSKENFILRY</sequence>
<dbReference type="PROSITE" id="PS00027">
    <property type="entry name" value="HOMEOBOX_1"/>
    <property type="match status" value="1"/>
</dbReference>
<reference evidence="15 16" key="1">
    <citation type="journal article" date="2019" name="PLoS Biol.">
        <title>Sex chromosomes control vertical transmission of feminizing Wolbachia symbionts in an isopod.</title>
        <authorList>
            <person name="Becking T."/>
            <person name="Chebbi M.A."/>
            <person name="Giraud I."/>
            <person name="Moumen B."/>
            <person name="Laverre T."/>
            <person name="Caubet Y."/>
            <person name="Peccoud J."/>
            <person name="Gilbert C."/>
            <person name="Cordaux R."/>
        </authorList>
    </citation>
    <scope>NUCLEOTIDE SEQUENCE [LARGE SCALE GENOMIC DNA]</scope>
    <source>
        <strain evidence="15">ANa2</strain>
        <tissue evidence="15">Whole body excluding digestive tract and cuticle</tissue>
    </source>
</reference>
<dbReference type="CDD" id="cd00086">
    <property type="entry name" value="homeodomain"/>
    <property type="match status" value="1"/>
</dbReference>
<evidence type="ECO:0008006" key="17">
    <source>
        <dbReference type="Google" id="ProtNLM"/>
    </source>
</evidence>
<evidence type="ECO:0000256" key="5">
    <source>
        <dbReference type="ARBA" id="ARBA00022833"/>
    </source>
</evidence>
<dbReference type="PANTHER" id="PTHR24381">
    <property type="entry name" value="ZINC FINGER PROTEIN"/>
    <property type="match status" value="1"/>
</dbReference>
<dbReference type="InterPro" id="IPR013087">
    <property type="entry name" value="Znf_C2H2_type"/>
</dbReference>
<keyword evidence="16" id="KW-1185">Reference proteome</keyword>
<evidence type="ECO:0000256" key="7">
    <source>
        <dbReference type="ARBA" id="ARBA00023155"/>
    </source>
</evidence>
<accession>A0A5N5TPH0</accession>
<dbReference type="InterPro" id="IPR017970">
    <property type="entry name" value="Homeobox_CS"/>
</dbReference>
<dbReference type="GO" id="GO:0005634">
    <property type="term" value="C:nucleus"/>
    <property type="evidence" value="ECO:0007669"/>
    <property type="project" value="UniProtKB-SubCell"/>
</dbReference>
<feature type="region of interest" description="Disordered" evidence="12">
    <location>
        <begin position="271"/>
        <end position="290"/>
    </location>
</feature>
<feature type="domain" description="C2H2-type" evidence="14">
    <location>
        <begin position="1085"/>
        <end position="1107"/>
    </location>
</feature>
<keyword evidence="8 10" id="KW-0539">Nucleus</keyword>
<dbReference type="PROSITE" id="PS50071">
    <property type="entry name" value="HOMEOBOX_2"/>
    <property type="match status" value="1"/>
</dbReference>
<organism evidence="15 16">
    <name type="scientific">Armadillidium nasatum</name>
    <dbReference type="NCBI Taxonomy" id="96803"/>
    <lineage>
        <taxon>Eukaryota</taxon>
        <taxon>Metazoa</taxon>
        <taxon>Ecdysozoa</taxon>
        <taxon>Arthropoda</taxon>
        <taxon>Crustacea</taxon>
        <taxon>Multicrustacea</taxon>
        <taxon>Malacostraca</taxon>
        <taxon>Eumalacostraca</taxon>
        <taxon>Peracarida</taxon>
        <taxon>Isopoda</taxon>
        <taxon>Oniscidea</taxon>
        <taxon>Crinocheta</taxon>
        <taxon>Armadillidiidae</taxon>
        <taxon>Armadillidium</taxon>
    </lineage>
</organism>
<gene>
    <name evidence="15" type="ORF">Anas_01958</name>
</gene>
<evidence type="ECO:0000259" key="14">
    <source>
        <dbReference type="PROSITE" id="PS50157"/>
    </source>
</evidence>
<feature type="region of interest" description="Disordered" evidence="12">
    <location>
        <begin position="764"/>
        <end position="788"/>
    </location>
</feature>
<keyword evidence="4 9" id="KW-0863">Zinc-finger</keyword>
<dbReference type="EMBL" id="SEYY01000088">
    <property type="protein sequence ID" value="KAB7508046.1"/>
    <property type="molecule type" value="Genomic_DNA"/>
</dbReference>
<evidence type="ECO:0000256" key="12">
    <source>
        <dbReference type="SAM" id="MobiDB-lite"/>
    </source>
</evidence>
<feature type="compositionally biased region" description="Basic and acidic residues" evidence="12">
    <location>
        <begin position="540"/>
        <end position="556"/>
    </location>
</feature>
<protein>
    <recommendedName>
        <fullName evidence="17">Zinc finger protein</fullName>
    </recommendedName>
</protein>
<dbReference type="Proteomes" id="UP000326759">
    <property type="component" value="Unassembled WGS sequence"/>
</dbReference>
<feature type="domain" description="Homeobox" evidence="13">
    <location>
        <begin position="815"/>
        <end position="858"/>
    </location>
</feature>
<feature type="region of interest" description="Disordered" evidence="12">
    <location>
        <begin position="511"/>
        <end position="569"/>
    </location>
</feature>
<evidence type="ECO:0000256" key="4">
    <source>
        <dbReference type="ARBA" id="ARBA00022771"/>
    </source>
</evidence>
<dbReference type="PROSITE" id="PS50157">
    <property type="entry name" value="ZINC_FINGER_C2H2_2"/>
    <property type="match status" value="3"/>
</dbReference>
<dbReference type="GO" id="GO:0008270">
    <property type="term" value="F:zinc ion binding"/>
    <property type="evidence" value="ECO:0007669"/>
    <property type="project" value="UniProtKB-KW"/>
</dbReference>
<evidence type="ECO:0000256" key="3">
    <source>
        <dbReference type="ARBA" id="ARBA00022737"/>
    </source>
</evidence>
<feature type="DNA-binding region" description="Homeobox" evidence="10">
    <location>
        <begin position="817"/>
        <end position="859"/>
    </location>
</feature>
<dbReference type="SMART" id="SM00355">
    <property type="entry name" value="ZnF_C2H2"/>
    <property type="match status" value="7"/>
</dbReference>
<keyword evidence="7 10" id="KW-0371">Homeobox</keyword>
<feature type="compositionally biased region" description="Basic residues" evidence="12">
    <location>
        <begin position="557"/>
        <end position="568"/>
    </location>
</feature>
<dbReference type="Pfam" id="PF00046">
    <property type="entry name" value="Homeodomain"/>
    <property type="match status" value="1"/>
</dbReference>
<evidence type="ECO:0000256" key="8">
    <source>
        <dbReference type="ARBA" id="ARBA00023242"/>
    </source>
</evidence>
<evidence type="ECO:0000256" key="2">
    <source>
        <dbReference type="ARBA" id="ARBA00022723"/>
    </source>
</evidence>
<dbReference type="GO" id="GO:0000981">
    <property type="term" value="F:DNA-binding transcription factor activity, RNA polymerase II-specific"/>
    <property type="evidence" value="ECO:0007669"/>
    <property type="project" value="InterPro"/>
</dbReference>
<evidence type="ECO:0000256" key="11">
    <source>
        <dbReference type="RuleBase" id="RU000682"/>
    </source>
</evidence>